<comment type="caution">
    <text evidence="4">The sequence shown here is derived from an EMBL/GenBank/DDBJ whole genome shotgun (WGS) entry which is preliminary data.</text>
</comment>
<feature type="chain" id="PRO_5040231821" description="Protein GAMETE EXPRESSED 1" evidence="3">
    <location>
        <begin position="22"/>
        <end position="600"/>
    </location>
</feature>
<feature type="coiled-coil region" evidence="1">
    <location>
        <begin position="173"/>
        <end position="207"/>
    </location>
</feature>
<dbReference type="PANTHER" id="PTHR33538:SF2">
    <property type="entry name" value="PROTEIN GAMETE EXPRESSED 1"/>
    <property type="match status" value="1"/>
</dbReference>
<sequence length="600" mass="68665">MGHLFNLFLFLLFSFTQQSQSWGWFSSSSTSTTSQSEIPLGSAETLNGFVAEFSMGTLDNPKATELVENAKRKLATSNSCWQKAYRSLFLTCSDVLADREKQSKLAWHLSDCFQEDTGRSPFPACNTNAPMVNCLKKLDEQAHKVYLEFFLQTNLICYQLQSNAFKQQTERLVNDLKRSAEFVVDKLENVEERSEKLLQNSNQIQDSLTSIDLRTQQMAQTSKNVEDQIDVVLDHSKAIFEQSKGILASQSNLRIGQTEMKEKLDEGMALLHESYQTLGQDIENLRNEAVAIEREINEVGESMTSKMTSLQNTADNIGSVAGTSLEKQKQLLDGQSTALEGLNFLTNFQSQALEESRATLQKLAEFSHKQQEELLQRQQQLQQAHDQLAVNSKSILAAQEAFELKQASMFVALDKLFTLHNAMLLESRSIKAFFFYSLTIFVLYMLTSTKHTYCVRARLYLGLCVTSLIELAIYRFLDYDLNQQTGIIFWARSSFLFVASLQILHSIFTYRDYEVLNHQMLLTLNEKINTMERNKLLFKGKDMDTDTESDVYLCSWIDEELPDLDTCMDPDYMLPEEVGENSFSTTSITRRYDLRPRHCR</sequence>
<keyword evidence="5" id="KW-1185">Reference proteome</keyword>
<protein>
    <recommendedName>
        <fullName evidence="6">Protein GAMETE EXPRESSED 1</fullName>
    </recommendedName>
</protein>
<evidence type="ECO:0008006" key="6">
    <source>
        <dbReference type="Google" id="ProtNLM"/>
    </source>
</evidence>
<reference evidence="4" key="1">
    <citation type="journal article" date="2023" name="Plant J.">
        <title>The genome of the king protea, Protea cynaroides.</title>
        <authorList>
            <person name="Chang J."/>
            <person name="Duong T.A."/>
            <person name="Schoeman C."/>
            <person name="Ma X."/>
            <person name="Roodt D."/>
            <person name="Barker N."/>
            <person name="Li Z."/>
            <person name="Van de Peer Y."/>
            <person name="Mizrachi E."/>
        </authorList>
    </citation>
    <scope>NUCLEOTIDE SEQUENCE</scope>
    <source>
        <tissue evidence="4">Young leaves</tissue>
    </source>
</reference>
<evidence type="ECO:0000256" key="3">
    <source>
        <dbReference type="SAM" id="SignalP"/>
    </source>
</evidence>
<dbReference type="InterPro" id="IPR040346">
    <property type="entry name" value="GEX1/Brambleberry"/>
</dbReference>
<dbReference type="PANTHER" id="PTHR33538">
    <property type="entry name" value="PROTEIN GAMETE EXPRESSED 1"/>
    <property type="match status" value="1"/>
</dbReference>
<dbReference type="EMBL" id="JAMYWD010000011">
    <property type="protein sequence ID" value="KAJ4957037.1"/>
    <property type="molecule type" value="Genomic_DNA"/>
</dbReference>
<keyword evidence="3" id="KW-0732">Signal</keyword>
<feature type="transmembrane region" description="Helical" evidence="2">
    <location>
        <begin position="430"/>
        <end position="447"/>
    </location>
</feature>
<keyword evidence="2" id="KW-0812">Transmembrane</keyword>
<keyword evidence="1" id="KW-0175">Coiled coil</keyword>
<feature type="signal peptide" evidence="3">
    <location>
        <begin position="1"/>
        <end position="21"/>
    </location>
</feature>
<gene>
    <name evidence="4" type="ORF">NE237_013820</name>
</gene>
<feature type="transmembrane region" description="Helical" evidence="2">
    <location>
        <begin position="459"/>
        <end position="477"/>
    </location>
</feature>
<evidence type="ECO:0000256" key="2">
    <source>
        <dbReference type="SAM" id="Phobius"/>
    </source>
</evidence>
<evidence type="ECO:0000313" key="4">
    <source>
        <dbReference type="EMBL" id="KAJ4957037.1"/>
    </source>
</evidence>
<evidence type="ECO:0000313" key="5">
    <source>
        <dbReference type="Proteomes" id="UP001141806"/>
    </source>
</evidence>
<dbReference type="AlphaFoldDB" id="A0A9Q0GZD0"/>
<organism evidence="4 5">
    <name type="scientific">Protea cynaroides</name>
    <dbReference type="NCBI Taxonomy" id="273540"/>
    <lineage>
        <taxon>Eukaryota</taxon>
        <taxon>Viridiplantae</taxon>
        <taxon>Streptophyta</taxon>
        <taxon>Embryophyta</taxon>
        <taxon>Tracheophyta</taxon>
        <taxon>Spermatophyta</taxon>
        <taxon>Magnoliopsida</taxon>
        <taxon>Proteales</taxon>
        <taxon>Proteaceae</taxon>
        <taxon>Protea</taxon>
    </lineage>
</organism>
<proteinExistence type="predicted"/>
<dbReference type="Proteomes" id="UP001141806">
    <property type="component" value="Unassembled WGS sequence"/>
</dbReference>
<name>A0A9Q0GZD0_9MAGN</name>
<dbReference type="OrthoDB" id="377549at2759"/>
<evidence type="ECO:0000256" key="1">
    <source>
        <dbReference type="SAM" id="Coils"/>
    </source>
</evidence>
<keyword evidence="2" id="KW-0472">Membrane</keyword>
<keyword evidence="2" id="KW-1133">Transmembrane helix</keyword>
<feature type="transmembrane region" description="Helical" evidence="2">
    <location>
        <begin position="489"/>
        <end position="510"/>
    </location>
</feature>
<accession>A0A9Q0GZD0</accession>
<feature type="coiled-coil region" evidence="1">
    <location>
        <begin position="268"/>
        <end position="302"/>
    </location>
</feature>